<dbReference type="eggNOG" id="KOG1515">
    <property type="taxonomic scope" value="Eukaryota"/>
</dbReference>
<evidence type="ECO:0000256" key="3">
    <source>
        <dbReference type="PROSITE-ProRule" id="PRU10038"/>
    </source>
</evidence>
<evidence type="ECO:0000259" key="4">
    <source>
        <dbReference type="Pfam" id="PF07859"/>
    </source>
</evidence>
<dbReference type="InterPro" id="IPR033140">
    <property type="entry name" value="Lipase_GDXG_put_SER_AS"/>
</dbReference>
<dbReference type="SUPFAM" id="SSF53474">
    <property type="entry name" value="alpha/beta-Hydrolases"/>
    <property type="match status" value="1"/>
</dbReference>
<dbReference type="PANTHER" id="PTHR48081">
    <property type="entry name" value="AB HYDROLASE SUPERFAMILY PROTEIN C4A8.06C"/>
    <property type="match status" value="1"/>
</dbReference>
<proteinExistence type="inferred from homology"/>
<keyword evidence="2" id="KW-0378">Hydrolase</keyword>
<evidence type="ECO:0000256" key="2">
    <source>
        <dbReference type="ARBA" id="ARBA00022801"/>
    </source>
</evidence>
<dbReference type="Proteomes" id="UP000054560">
    <property type="component" value="Unassembled WGS sequence"/>
</dbReference>
<keyword evidence="6" id="KW-1185">Reference proteome</keyword>
<dbReference type="GeneID" id="25905252"/>
<dbReference type="AlphaFoldDB" id="A0A0L0G2B9"/>
<dbReference type="Pfam" id="PF07859">
    <property type="entry name" value="Abhydrolase_3"/>
    <property type="match status" value="1"/>
</dbReference>
<evidence type="ECO:0000313" key="5">
    <source>
        <dbReference type="EMBL" id="KNC82979.1"/>
    </source>
</evidence>
<protein>
    <recommendedName>
        <fullName evidence="4">Alpha/beta hydrolase fold-3 domain-containing protein</fullName>
    </recommendedName>
</protein>
<evidence type="ECO:0000256" key="1">
    <source>
        <dbReference type="ARBA" id="ARBA00010515"/>
    </source>
</evidence>
<dbReference type="EMBL" id="KQ241875">
    <property type="protein sequence ID" value="KNC82979.1"/>
    <property type="molecule type" value="Genomic_DNA"/>
</dbReference>
<dbReference type="InterPro" id="IPR050300">
    <property type="entry name" value="GDXG_lipolytic_enzyme"/>
</dbReference>
<gene>
    <name evidence="5" type="ORF">SARC_04748</name>
</gene>
<dbReference type="GO" id="GO:0016787">
    <property type="term" value="F:hydrolase activity"/>
    <property type="evidence" value="ECO:0007669"/>
    <property type="project" value="UniProtKB-KW"/>
</dbReference>
<reference evidence="5 6" key="1">
    <citation type="submission" date="2011-02" db="EMBL/GenBank/DDBJ databases">
        <title>The Genome Sequence of Sphaeroforma arctica JP610.</title>
        <authorList>
            <consortium name="The Broad Institute Genome Sequencing Platform"/>
            <person name="Russ C."/>
            <person name="Cuomo C."/>
            <person name="Young S.K."/>
            <person name="Zeng Q."/>
            <person name="Gargeya S."/>
            <person name="Alvarado L."/>
            <person name="Berlin A."/>
            <person name="Chapman S.B."/>
            <person name="Chen Z."/>
            <person name="Freedman E."/>
            <person name="Gellesch M."/>
            <person name="Goldberg J."/>
            <person name="Griggs A."/>
            <person name="Gujja S."/>
            <person name="Heilman E."/>
            <person name="Heiman D."/>
            <person name="Howarth C."/>
            <person name="Mehta T."/>
            <person name="Neiman D."/>
            <person name="Pearson M."/>
            <person name="Roberts A."/>
            <person name="Saif S."/>
            <person name="Shea T."/>
            <person name="Shenoy N."/>
            <person name="Sisk P."/>
            <person name="Stolte C."/>
            <person name="Sykes S."/>
            <person name="White J."/>
            <person name="Yandava C."/>
            <person name="Burger G."/>
            <person name="Gray M.W."/>
            <person name="Holland P.W.H."/>
            <person name="King N."/>
            <person name="Lang F.B.F."/>
            <person name="Roger A.J."/>
            <person name="Ruiz-Trillo I."/>
            <person name="Haas B."/>
            <person name="Nusbaum C."/>
            <person name="Birren B."/>
        </authorList>
    </citation>
    <scope>NUCLEOTIDE SEQUENCE [LARGE SCALE GENOMIC DNA]</scope>
    <source>
        <strain evidence="5 6">JP610</strain>
    </source>
</reference>
<dbReference type="OrthoDB" id="2152029at2759"/>
<dbReference type="InterPro" id="IPR013094">
    <property type="entry name" value="AB_hydrolase_3"/>
</dbReference>
<accession>A0A0L0G2B9</accession>
<name>A0A0L0G2B9_9EUKA</name>
<dbReference type="Gene3D" id="3.40.50.1820">
    <property type="entry name" value="alpha/beta hydrolase"/>
    <property type="match status" value="1"/>
</dbReference>
<dbReference type="PROSITE" id="PS01173">
    <property type="entry name" value="LIPASE_GDXG_HIS"/>
    <property type="match status" value="1"/>
</dbReference>
<feature type="domain" description="Alpha/beta hydrolase fold-3" evidence="4">
    <location>
        <begin position="78"/>
        <end position="298"/>
    </location>
</feature>
<dbReference type="InterPro" id="IPR002168">
    <property type="entry name" value="Lipase_GDXG_HIS_AS"/>
</dbReference>
<evidence type="ECO:0000313" key="6">
    <source>
        <dbReference type="Proteomes" id="UP000054560"/>
    </source>
</evidence>
<sequence>MTSGTYPFEAVRDHLTELYSRLSTARDVHHRRELLDEFFLVDPSCTTLIEGTSVTPVVADGIESRWVVAPGCDTANRLLYIHGGSWCSGNTAAYQYVCSHISESTGCAVLAIDYKLAPEYKYPEGLNDCVKAYNWLCKNGPEGEAVCKSVFISGDSAGGNLTLATYLRLRAQEKDGHAIRKPNGLMPVSAVTDWTQQGESFKSRAAVDPILQEASLPKLHPVYGIGEFAGPAVDSKLGLKDPCVSPLFGDYSQSPPLFIMVGDYEVLLDDSVVLAKMAKEQGADVQIKVYNKGVHVFIGFAPYLPEAVEAIQDMGEFVRKHQSA</sequence>
<dbReference type="InterPro" id="IPR029058">
    <property type="entry name" value="AB_hydrolase_fold"/>
</dbReference>
<dbReference type="STRING" id="667725.A0A0L0G2B9"/>
<dbReference type="PROSITE" id="PS01174">
    <property type="entry name" value="LIPASE_GDXG_SER"/>
    <property type="match status" value="1"/>
</dbReference>
<dbReference type="PANTHER" id="PTHR48081:SF8">
    <property type="entry name" value="ALPHA_BETA HYDROLASE FOLD-3 DOMAIN-CONTAINING PROTEIN-RELATED"/>
    <property type="match status" value="1"/>
</dbReference>
<feature type="active site" evidence="3">
    <location>
        <position position="156"/>
    </location>
</feature>
<comment type="similarity">
    <text evidence="1">Belongs to the 'GDXG' lipolytic enzyme family.</text>
</comment>
<dbReference type="RefSeq" id="XP_014156881.1">
    <property type="nucleotide sequence ID" value="XM_014301406.1"/>
</dbReference>
<organism evidence="5 6">
    <name type="scientific">Sphaeroforma arctica JP610</name>
    <dbReference type="NCBI Taxonomy" id="667725"/>
    <lineage>
        <taxon>Eukaryota</taxon>
        <taxon>Ichthyosporea</taxon>
        <taxon>Ichthyophonida</taxon>
        <taxon>Sphaeroforma</taxon>
    </lineage>
</organism>